<name>A0A494TNH0_SPHPE</name>
<dbReference type="AlphaFoldDB" id="A0A494TNH0"/>
<keyword evidence="1" id="KW-1133">Transmembrane helix</keyword>
<keyword evidence="3" id="KW-1185">Reference proteome</keyword>
<feature type="transmembrane region" description="Helical" evidence="1">
    <location>
        <begin position="226"/>
        <end position="251"/>
    </location>
</feature>
<keyword evidence="1" id="KW-0472">Membrane</keyword>
<feature type="transmembrane region" description="Helical" evidence="1">
    <location>
        <begin position="165"/>
        <end position="187"/>
    </location>
</feature>
<proteinExistence type="predicted"/>
<feature type="transmembrane region" description="Helical" evidence="1">
    <location>
        <begin position="306"/>
        <end position="327"/>
    </location>
</feature>
<feature type="transmembrane region" description="Helical" evidence="1">
    <location>
        <begin position="283"/>
        <end position="300"/>
    </location>
</feature>
<dbReference type="RefSeq" id="WP_121154576.1">
    <property type="nucleotide sequence ID" value="NZ_CP032829.1"/>
</dbReference>
<feature type="transmembrane region" description="Helical" evidence="1">
    <location>
        <begin position="138"/>
        <end position="158"/>
    </location>
</feature>
<dbReference type="Proteomes" id="UP000276254">
    <property type="component" value="Chromosome"/>
</dbReference>
<dbReference type="KEGG" id="spha:D3Y57_17255"/>
<feature type="transmembrane region" description="Helical" evidence="1">
    <location>
        <begin position="103"/>
        <end position="126"/>
    </location>
</feature>
<reference evidence="2 3" key="1">
    <citation type="submission" date="2018-09" db="EMBL/GenBank/DDBJ databases">
        <title>Sphingomonas peninsula sp. nov., isolated from fildes peninsula, Antarctic soil.</title>
        <authorList>
            <person name="Yingchao G."/>
        </authorList>
    </citation>
    <scope>NUCLEOTIDE SEQUENCE [LARGE SCALE GENOMIC DNA]</scope>
    <source>
        <strain evidence="2 3">YZ-8</strain>
    </source>
</reference>
<feature type="transmembrane region" description="Helical" evidence="1">
    <location>
        <begin position="193"/>
        <end position="214"/>
    </location>
</feature>
<accession>A0A494TNH0</accession>
<protein>
    <recommendedName>
        <fullName evidence="4">DUF2157 domain-containing protein</fullName>
    </recommendedName>
</protein>
<dbReference type="EMBL" id="CP032829">
    <property type="protein sequence ID" value="AYJ87356.1"/>
    <property type="molecule type" value="Genomic_DNA"/>
</dbReference>
<organism evidence="2 3">
    <name type="scientific">Sphingomonas paeninsulae</name>
    <dbReference type="NCBI Taxonomy" id="2319844"/>
    <lineage>
        <taxon>Bacteria</taxon>
        <taxon>Pseudomonadati</taxon>
        <taxon>Pseudomonadota</taxon>
        <taxon>Alphaproteobacteria</taxon>
        <taxon>Sphingomonadales</taxon>
        <taxon>Sphingomonadaceae</taxon>
        <taxon>Sphingomonas</taxon>
    </lineage>
</organism>
<evidence type="ECO:0008006" key="4">
    <source>
        <dbReference type="Google" id="ProtNLM"/>
    </source>
</evidence>
<feature type="transmembrane region" description="Helical" evidence="1">
    <location>
        <begin position="51"/>
        <end position="69"/>
    </location>
</feature>
<dbReference type="OrthoDB" id="9770600at2"/>
<evidence type="ECO:0000256" key="1">
    <source>
        <dbReference type="SAM" id="Phobius"/>
    </source>
</evidence>
<keyword evidence="1" id="KW-0812">Transmembrane</keyword>
<evidence type="ECO:0000313" key="3">
    <source>
        <dbReference type="Proteomes" id="UP000276254"/>
    </source>
</evidence>
<sequence length="354" mass="37794">MYSENELESAVTAGTLSKEAADALRAHVSGMRQTPTADEEQFRLITSFNDIFVAIAGILVLVGAGWLGASISRPLAGLAVAGAAWGMAEFFTRQRRMAFPSIIFFLAFVGGIYAFGMFAILTSLGINDWGLFASSSRSFLIAQSVAAALVVGASWLHWRRFMVPIAVAAGVAAIARLAFTLIAAAAYPNIGQWMLILVLAGGLAIFAYAMSWDMADRERKTRKTDVAFWLHLAASPMIVHPIFVLMGINLGMTGGNAALLAVIAIVIYAALAVVALIVDRRAILVSALAYVLAAAIFLVSKIGSSGVSFALAIIVIGSSLLMLSAFWQTMRRQVLPLLPETLRDRMPVVSPVIR</sequence>
<feature type="transmembrane region" description="Helical" evidence="1">
    <location>
        <begin position="257"/>
        <end position="278"/>
    </location>
</feature>
<evidence type="ECO:0000313" key="2">
    <source>
        <dbReference type="EMBL" id="AYJ87356.1"/>
    </source>
</evidence>
<gene>
    <name evidence="2" type="ORF">D3Y57_17255</name>
</gene>